<reference evidence="1" key="1">
    <citation type="submission" date="2021-06" db="EMBL/GenBank/DDBJ databases">
        <authorList>
            <person name="Kallberg Y."/>
            <person name="Tangrot J."/>
            <person name="Rosling A."/>
        </authorList>
    </citation>
    <scope>NUCLEOTIDE SEQUENCE</scope>
    <source>
        <strain evidence="1">BR232B</strain>
    </source>
</reference>
<accession>A0A9N9C4Y2</accession>
<dbReference type="Proteomes" id="UP000789739">
    <property type="component" value="Unassembled WGS sequence"/>
</dbReference>
<organism evidence="1 2">
    <name type="scientific">Paraglomus brasilianum</name>
    <dbReference type="NCBI Taxonomy" id="144538"/>
    <lineage>
        <taxon>Eukaryota</taxon>
        <taxon>Fungi</taxon>
        <taxon>Fungi incertae sedis</taxon>
        <taxon>Mucoromycota</taxon>
        <taxon>Glomeromycotina</taxon>
        <taxon>Glomeromycetes</taxon>
        <taxon>Paraglomerales</taxon>
        <taxon>Paraglomeraceae</taxon>
        <taxon>Paraglomus</taxon>
    </lineage>
</organism>
<evidence type="ECO:0000313" key="1">
    <source>
        <dbReference type="EMBL" id="CAG8590864.1"/>
    </source>
</evidence>
<proteinExistence type="predicted"/>
<name>A0A9N9C4Y2_9GLOM</name>
<gene>
    <name evidence="1" type="ORF">PBRASI_LOCUS7117</name>
</gene>
<comment type="caution">
    <text evidence="1">The sequence shown here is derived from an EMBL/GenBank/DDBJ whole genome shotgun (WGS) entry which is preliminary data.</text>
</comment>
<dbReference type="OrthoDB" id="5584915at2759"/>
<protein>
    <submittedName>
        <fullName evidence="1">10620_t:CDS:1</fullName>
    </submittedName>
</protein>
<keyword evidence="2" id="KW-1185">Reference proteome</keyword>
<dbReference type="AlphaFoldDB" id="A0A9N9C4Y2"/>
<sequence>MAKQWLKWLEVSGAPKLDVIVSALLNGELDTFHDHLYETIIKDLSFNDVGGSTLGKRAEAFYYAYLMGWLAHARYGATSGSRNCIPREVDVKVYKKCDGKWVSVSLTKLVFVANVQ</sequence>
<dbReference type="EMBL" id="CAJVPI010001040">
    <property type="protein sequence ID" value="CAG8590864.1"/>
    <property type="molecule type" value="Genomic_DNA"/>
</dbReference>
<evidence type="ECO:0000313" key="2">
    <source>
        <dbReference type="Proteomes" id="UP000789739"/>
    </source>
</evidence>